<name>A0A619MTN7_SALER</name>
<evidence type="ECO:0000313" key="2">
    <source>
        <dbReference type="EMBL" id="ECX7366851.1"/>
    </source>
</evidence>
<keyword evidence="1" id="KW-0812">Transmembrane</keyword>
<comment type="caution">
    <text evidence="2">The sequence shown here is derived from an EMBL/GenBank/DDBJ whole genome shotgun (WGS) entry which is preliminary data.</text>
</comment>
<keyword evidence="1" id="KW-0472">Membrane</keyword>
<evidence type="ECO:0000256" key="1">
    <source>
        <dbReference type="SAM" id="Phobius"/>
    </source>
</evidence>
<feature type="transmembrane region" description="Helical" evidence="1">
    <location>
        <begin position="29"/>
        <end position="47"/>
    </location>
</feature>
<reference evidence="2" key="1">
    <citation type="submission" date="2018-07" db="EMBL/GenBank/DDBJ databases">
        <authorList>
            <consortium name="PulseNet: The National Subtyping Network for Foodborne Disease Surveillance"/>
            <person name="Tarr C.L."/>
            <person name="Trees E."/>
            <person name="Katz L.S."/>
            <person name="Carleton-Romer H.A."/>
            <person name="Stroika S."/>
            <person name="Kucerova Z."/>
            <person name="Roache K.F."/>
            <person name="Sabol A.L."/>
            <person name="Besser J."/>
            <person name="Gerner-Smidt P."/>
        </authorList>
    </citation>
    <scope>NUCLEOTIDE SEQUENCE</scope>
    <source>
        <strain evidence="2">PNUSAS016690</strain>
    </source>
</reference>
<keyword evidence="1" id="KW-1133">Transmembrane helix</keyword>
<organism evidence="2">
    <name type="scientific">Salmonella enterica</name>
    <name type="common">Salmonella choleraesuis</name>
    <dbReference type="NCBI Taxonomy" id="28901"/>
    <lineage>
        <taxon>Bacteria</taxon>
        <taxon>Pseudomonadati</taxon>
        <taxon>Pseudomonadota</taxon>
        <taxon>Gammaproteobacteria</taxon>
        <taxon>Enterobacterales</taxon>
        <taxon>Enterobacteriaceae</taxon>
        <taxon>Salmonella</taxon>
    </lineage>
</organism>
<protein>
    <submittedName>
        <fullName evidence="2">Uncharacterized protein</fullName>
    </submittedName>
</protein>
<dbReference type="EMBL" id="AALAUG010000009">
    <property type="protein sequence ID" value="ECX7366851.1"/>
    <property type="molecule type" value="Genomic_DNA"/>
</dbReference>
<gene>
    <name evidence="2" type="ORF">CF227_09990</name>
</gene>
<accession>A0A619MTN7</accession>
<proteinExistence type="predicted"/>
<sequence>MISFILVVLALVALGIMNRKGIIEDGEFAVAVVLILSGIAGYIGLPYHDCDMSRGRNSGLLFFIKWFACVTVRHSNRDVFADPAYSFENL</sequence>
<dbReference type="AlphaFoldDB" id="A0A619MTN7"/>